<dbReference type="PANTHER" id="PTHR43811:SF19">
    <property type="entry name" value="39 KDA FK506-BINDING NUCLEAR PROTEIN"/>
    <property type="match status" value="1"/>
</dbReference>
<gene>
    <name evidence="8" type="ORF">ABC977_09110</name>
</gene>
<dbReference type="Gene3D" id="3.10.50.40">
    <property type="match status" value="1"/>
</dbReference>
<evidence type="ECO:0000313" key="9">
    <source>
        <dbReference type="Proteomes" id="UP001564408"/>
    </source>
</evidence>
<proteinExistence type="inferred from homology"/>
<keyword evidence="9" id="KW-1185">Reference proteome</keyword>
<comment type="similarity">
    <text evidence="2 6">Belongs to the FKBP-type PPIase family.</text>
</comment>
<dbReference type="RefSeq" id="WP_369666945.1">
    <property type="nucleotide sequence ID" value="NZ_JBDKXB010000009.1"/>
</dbReference>
<evidence type="ECO:0000256" key="6">
    <source>
        <dbReference type="RuleBase" id="RU003915"/>
    </source>
</evidence>
<evidence type="ECO:0000256" key="3">
    <source>
        <dbReference type="ARBA" id="ARBA00023110"/>
    </source>
</evidence>
<dbReference type="PROSITE" id="PS50059">
    <property type="entry name" value="FKBP_PPIASE"/>
    <property type="match status" value="1"/>
</dbReference>
<organism evidence="8 9">
    <name type="scientific">Thioalkalicoccus limnaeus</name>
    <dbReference type="NCBI Taxonomy" id="120681"/>
    <lineage>
        <taxon>Bacteria</taxon>
        <taxon>Pseudomonadati</taxon>
        <taxon>Pseudomonadota</taxon>
        <taxon>Gammaproteobacteria</taxon>
        <taxon>Chromatiales</taxon>
        <taxon>Chromatiaceae</taxon>
        <taxon>Thioalkalicoccus</taxon>
    </lineage>
</organism>
<dbReference type="PANTHER" id="PTHR43811">
    <property type="entry name" value="FKBP-TYPE PEPTIDYL-PROLYL CIS-TRANS ISOMERASE FKPA"/>
    <property type="match status" value="1"/>
</dbReference>
<dbReference type="EMBL" id="JBDKXB010000009">
    <property type="protein sequence ID" value="MEY6432561.1"/>
    <property type="molecule type" value="Genomic_DNA"/>
</dbReference>
<dbReference type="InterPro" id="IPR001179">
    <property type="entry name" value="PPIase_FKBP_dom"/>
</dbReference>
<keyword evidence="4 5" id="KW-0413">Isomerase</keyword>
<reference evidence="8 9" key="1">
    <citation type="submission" date="2024-05" db="EMBL/GenBank/DDBJ databases">
        <title>Genome Sequence and Characterization of the New Strain Purple Sulfur Bacterium of Genus Thioalkalicoccus.</title>
        <authorList>
            <person name="Bryantseva I.A."/>
            <person name="Kyndt J.A."/>
            <person name="Imhoff J.F."/>
        </authorList>
    </citation>
    <scope>NUCLEOTIDE SEQUENCE [LARGE SCALE GENOMIC DNA]</scope>
    <source>
        <strain evidence="8 9">Um2</strain>
    </source>
</reference>
<evidence type="ECO:0000259" key="7">
    <source>
        <dbReference type="PROSITE" id="PS50059"/>
    </source>
</evidence>
<evidence type="ECO:0000256" key="5">
    <source>
        <dbReference type="PROSITE-ProRule" id="PRU00277"/>
    </source>
</evidence>
<accession>A0ABV4BDH2</accession>
<dbReference type="InterPro" id="IPR046357">
    <property type="entry name" value="PPIase_dom_sf"/>
</dbReference>
<dbReference type="Pfam" id="PF01346">
    <property type="entry name" value="FKBP_N"/>
    <property type="match status" value="1"/>
</dbReference>
<evidence type="ECO:0000256" key="2">
    <source>
        <dbReference type="ARBA" id="ARBA00006577"/>
    </source>
</evidence>
<sequence length="183" mass="19894">MLRVIIVSLVALAGIFLFVRSCGLSPAQIEDRILLAELNAEEGAAYRAANRLRAGVVTLASGLQVEVLRPGDGEIPTEDDWVEVHYRGRHLDGREFENSWRRGMPATVPVARTIDGWRETLVSLPVGTRARLVVPPELAYGRAGGGVIGPEETLVFELDLLAIVVPDAPPEFDPTQQPVPGLR</sequence>
<comment type="caution">
    <text evidence="8">The sequence shown here is derived from an EMBL/GenBank/DDBJ whole genome shotgun (WGS) entry which is preliminary data.</text>
</comment>
<evidence type="ECO:0000256" key="1">
    <source>
        <dbReference type="ARBA" id="ARBA00000971"/>
    </source>
</evidence>
<dbReference type="GO" id="GO:0003755">
    <property type="term" value="F:peptidyl-prolyl cis-trans isomerase activity"/>
    <property type="evidence" value="ECO:0007669"/>
    <property type="project" value="UniProtKB-EC"/>
</dbReference>
<dbReference type="Pfam" id="PF00254">
    <property type="entry name" value="FKBP_C"/>
    <property type="match status" value="1"/>
</dbReference>
<dbReference type="Proteomes" id="UP001564408">
    <property type="component" value="Unassembled WGS sequence"/>
</dbReference>
<evidence type="ECO:0000313" key="8">
    <source>
        <dbReference type="EMBL" id="MEY6432561.1"/>
    </source>
</evidence>
<protein>
    <recommendedName>
        <fullName evidence="6">Peptidyl-prolyl cis-trans isomerase</fullName>
        <ecNumber evidence="6">5.2.1.8</ecNumber>
    </recommendedName>
</protein>
<dbReference type="SUPFAM" id="SSF54534">
    <property type="entry name" value="FKBP-like"/>
    <property type="match status" value="1"/>
</dbReference>
<keyword evidence="3 5" id="KW-0697">Rotamase</keyword>
<name>A0ABV4BDH2_9GAMM</name>
<dbReference type="EC" id="5.2.1.8" evidence="6"/>
<comment type="catalytic activity">
    <reaction evidence="1 5 6">
        <text>[protein]-peptidylproline (omega=180) = [protein]-peptidylproline (omega=0)</text>
        <dbReference type="Rhea" id="RHEA:16237"/>
        <dbReference type="Rhea" id="RHEA-COMP:10747"/>
        <dbReference type="Rhea" id="RHEA-COMP:10748"/>
        <dbReference type="ChEBI" id="CHEBI:83833"/>
        <dbReference type="ChEBI" id="CHEBI:83834"/>
        <dbReference type="EC" id="5.2.1.8"/>
    </reaction>
</comment>
<feature type="domain" description="PPIase FKBP-type" evidence="7">
    <location>
        <begin position="79"/>
        <end position="164"/>
    </location>
</feature>
<dbReference type="InterPro" id="IPR000774">
    <property type="entry name" value="PPIase_FKBP_N"/>
</dbReference>
<evidence type="ECO:0000256" key="4">
    <source>
        <dbReference type="ARBA" id="ARBA00023235"/>
    </source>
</evidence>